<gene>
    <name evidence="2" type="ORF">MCNOR_2696</name>
</gene>
<keyword evidence="1" id="KW-0472">Membrane</keyword>
<feature type="transmembrane region" description="Helical" evidence="1">
    <location>
        <begin position="6"/>
        <end position="27"/>
    </location>
</feature>
<proteinExistence type="predicted"/>
<sequence>MSEISPAGVLVTFQVTFTELFIASTVISSVAYKHGWQSAALGSLGGALAVAVVSFGLAQLGLLLPMAALDWISALLLLGFGLFLLYEFWTAHQVATEAVEMLEVYEDPSSRRAANALSAGNPLIWSGIIVAFWGMFAEGLEIMVVWLGIALKQGMATAAAGVLIGLAVIGLTALLLGKAGVFRKLPAKYFDLIAGVMVSLYGVHFITEASGA</sequence>
<accession>A0AA35XUH3</accession>
<feature type="transmembrane region" description="Helical" evidence="1">
    <location>
        <begin position="155"/>
        <end position="177"/>
    </location>
</feature>
<feature type="transmembrane region" description="Helical" evidence="1">
    <location>
        <begin position="189"/>
        <end position="207"/>
    </location>
</feature>
<feature type="transmembrane region" description="Helical" evidence="1">
    <location>
        <begin position="123"/>
        <end position="149"/>
    </location>
</feature>
<dbReference type="AlphaFoldDB" id="A0AA35XUH3"/>
<evidence type="ECO:0000313" key="3">
    <source>
        <dbReference type="Proteomes" id="UP001158598"/>
    </source>
</evidence>
<evidence type="ECO:0000256" key="1">
    <source>
        <dbReference type="SAM" id="Phobius"/>
    </source>
</evidence>
<organism evidence="2 3">
    <name type="scientific">Methylococcus capsulatus</name>
    <dbReference type="NCBI Taxonomy" id="414"/>
    <lineage>
        <taxon>Bacteria</taxon>
        <taxon>Pseudomonadati</taxon>
        <taxon>Pseudomonadota</taxon>
        <taxon>Gammaproteobacteria</taxon>
        <taxon>Methylococcales</taxon>
        <taxon>Methylococcaceae</taxon>
        <taxon>Methylococcus</taxon>
    </lineage>
</organism>
<reference evidence="2" key="1">
    <citation type="submission" date="2023-03" db="EMBL/GenBank/DDBJ databases">
        <authorList>
            <person name="Pearce D."/>
        </authorList>
    </citation>
    <scope>NUCLEOTIDE SEQUENCE</scope>
    <source>
        <strain evidence="2">Mc</strain>
    </source>
</reference>
<protein>
    <submittedName>
        <fullName evidence="2">Membrane protein</fullName>
    </submittedName>
</protein>
<dbReference type="Proteomes" id="UP001158598">
    <property type="component" value="Chromosome"/>
</dbReference>
<dbReference type="RefSeq" id="WP_282213308.1">
    <property type="nucleotide sequence ID" value="NZ_OX458332.1"/>
</dbReference>
<evidence type="ECO:0000313" key="2">
    <source>
        <dbReference type="EMBL" id="CAI8861799.1"/>
    </source>
</evidence>
<feature type="transmembrane region" description="Helical" evidence="1">
    <location>
        <begin position="39"/>
        <end position="62"/>
    </location>
</feature>
<name>A0AA35XUH3_METCP</name>
<feature type="transmembrane region" description="Helical" evidence="1">
    <location>
        <begin position="68"/>
        <end position="86"/>
    </location>
</feature>
<dbReference type="EMBL" id="OX458332">
    <property type="protein sequence ID" value="CAI8861799.1"/>
    <property type="molecule type" value="Genomic_DNA"/>
</dbReference>
<keyword evidence="1" id="KW-0812">Transmembrane</keyword>
<keyword evidence="1" id="KW-1133">Transmembrane helix</keyword>